<name>A0A855G8M4_9NEIS</name>
<reference evidence="1 2" key="1">
    <citation type="journal article" date="2017" name="MBio">
        <title>Type VI secretion-mediated competition in the bee gut microbiome.</title>
        <authorList>
            <person name="Steele M.I."/>
            <person name="Kwong W.K."/>
            <person name="Powell J.E."/>
            <person name="Whiteley M."/>
            <person name="Moran N.A."/>
        </authorList>
    </citation>
    <scope>NUCLEOTIDE SEQUENCE [LARGE SCALE GENOMIC DNA]</scope>
    <source>
        <strain evidence="1 2">HK3</strain>
    </source>
</reference>
<protein>
    <submittedName>
        <fullName evidence="1">Uncharacterized protein</fullName>
    </submittedName>
</protein>
<dbReference type="Proteomes" id="UP000230463">
    <property type="component" value="Unassembled WGS sequence"/>
</dbReference>
<evidence type="ECO:0000313" key="2">
    <source>
        <dbReference type="Proteomes" id="UP000230463"/>
    </source>
</evidence>
<dbReference type="AlphaFoldDB" id="A0A855G8M4"/>
<dbReference type="RefSeq" id="WP_037408477.1">
    <property type="nucleotide sequence ID" value="NZ_MEIU01000054.1"/>
</dbReference>
<accession>A0A855G8M4</accession>
<sequence length="202" mass="24954">MNDKVNELQTRYLAKNNYFAVSTYGKVYRRDTWESYGFCENLVRRADFIRWRDIISDVDCAQWSEQAENFINQLDKPEDWQRPHRFCLARYARQILEDDNFWENLVYNKGIGDEYIYRYTIISRLKETALIKKLNLLPDEEKKQLFILRDWERKAYACEDVFYSVNCREIFYNFLYDKEIVKKDYEKYMKELENFERNDKLF</sequence>
<comment type="caution">
    <text evidence="1">The sequence shown here is derived from an EMBL/GenBank/DDBJ whole genome shotgun (WGS) entry which is preliminary data.</text>
</comment>
<proteinExistence type="predicted"/>
<gene>
    <name evidence="1" type="ORF">BHC57_04320</name>
</gene>
<dbReference type="EMBL" id="MEIU01000054">
    <property type="protein sequence ID" value="PIT60346.1"/>
    <property type="molecule type" value="Genomic_DNA"/>
</dbReference>
<organism evidence="1 2">
    <name type="scientific">Snodgrassella alvi</name>
    <dbReference type="NCBI Taxonomy" id="1196083"/>
    <lineage>
        <taxon>Bacteria</taxon>
        <taxon>Pseudomonadati</taxon>
        <taxon>Pseudomonadota</taxon>
        <taxon>Betaproteobacteria</taxon>
        <taxon>Neisseriales</taxon>
        <taxon>Neisseriaceae</taxon>
        <taxon>Snodgrassella</taxon>
    </lineage>
</organism>
<evidence type="ECO:0000313" key="1">
    <source>
        <dbReference type="EMBL" id="PIT60346.1"/>
    </source>
</evidence>